<dbReference type="GO" id="GO:0003677">
    <property type="term" value="F:DNA binding"/>
    <property type="evidence" value="ECO:0007669"/>
    <property type="project" value="UniProtKB-KW"/>
</dbReference>
<accession>A0A8J3CQT5</accession>
<keyword evidence="3" id="KW-0731">Sigma factor</keyword>
<dbReference type="InterPro" id="IPR039425">
    <property type="entry name" value="RNA_pol_sigma-70-like"/>
</dbReference>
<comment type="caution">
    <text evidence="8">The sequence shown here is derived from an EMBL/GenBank/DDBJ whole genome shotgun (WGS) entry which is preliminary data.</text>
</comment>
<evidence type="ECO:0000256" key="5">
    <source>
        <dbReference type="ARBA" id="ARBA00023163"/>
    </source>
</evidence>
<evidence type="ECO:0000313" key="8">
    <source>
        <dbReference type="EMBL" id="GHA87852.1"/>
    </source>
</evidence>
<keyword evidence="4" id="KW-0238">DNA-binding</keyword>
<reference evidence="8" key="2">
    <citation type="submission" date="2020-09" db="EMBL/GenBank/DDBJ databases">
        <authorList>
            <person name="Sun Q."/>
            <person name="Kim S."/>
        </authorList>
    </citation>
    <scope>NUCLEOTIDE SEQUENCE</scope>
    <source>
        <strain evidence="8">KCTC 32513</strain>
    </source>
</reference>
<dbReference type="AlphaFoldDB" id="A0A8J3CQT5"/>
<evidence type="ECO:0000256" key="4">
    <source>
        <dbReference type="ARBA" id="ARBA00023125"/>
    </source>
</evidence>
<dbReference type="PANTHER" id="PTHR43133">
    <property type="entry name" value="RNA POLYMERASE ECF-TYPE SIGMA FACTO"/>
    <property type="match status" value="1"/>
</dbReference>
<dbReference type="InterPro" id="IPR013324">
    <property type="entry name" value="RNA_pol_sigma_r3/r4-like"/>
</dbReference>
<proteinExistence type="inferred from homology"/>
<dbReference type="Gene3D" id="1.10.1740.10">
    <property type="match status" value="1"/>
</dbReference>
<evidence type="ECO:0000313" key="9">
    <source>
        <dbReference type="Proteomes" id="UP000634004"/>
    </source>
</evidence>
<evidence type="ECO:0000256" key="6">
    <source>
        <dbReference type="SAM" id="MobiDB-lite"/>
    </source>
</evidence>
<evidence type="ECO:0000259" key="7">
    <source>
        <dbReference type="Pfam" id="PF08281"/>
    </source>
</evidence>
<protein>
    <recommendedName>
        <fullName evidence="7">RNA polymerase sigma factor 70 region 4 type 2 domain-containing protein</fullName>
    </recommendedName>
</protein>
<dbReference type="Gene3D" id="1.10.10.10">
    <property type="entry name" value="Winged helix-like DNA-binding domain superfamily/Winged helix DNA-binding domain"/>
    <property type="match status" value="1"/>
</dbReference>
<dbReference type="GO" id="GO:0006352">
    <property type="term" value="P:DNA-templated transcription initiation"/>
    <property type="evidence" value="ECO:0007669"/>
    <property type="project" value="InterPro"/>
</dbReference>
<keyword evidence="2" id="KW-0805">Transcription regulation</keyword>
<evidence type="ECO:0000256" key="1">
    <source>
        <dbReference type="ARBA" id="ARBA00010641"/>
    </source>
</evidence>
<gene>
    <name evidence="8" type="ORF">GCM10009069_08500</name>
</gene>
<keyword evidence="9" id="KW-1185">Reference proteome</keyword>
<feature type="domain" description="RNA polymerase sigma factor 70 region 4 type 2" evidence="7">
    <location>
        <begin position="55"/>
        <end position="107"/>
    </location>
</feature>
<dbReference type="GO" id="GO:0016987">
    <property type="term" value="F:sigma factor activity"/>
    <property type="evidence" value="ECO:0007669"/>
    <property type="project" value="UniProtKB-KW"/>
</dbReference>
<dbReference type="SUPFAM" id="SSF88946">
    <property type="entry name" value="Sigma2 domain of RNA polymerase sigma factors"/>
    <property type="match status" value="1"/>
</dbReference>
<dbReference type="EMBL" id="BMZH01000003">
    <property type="protein sequence ID" value="GHA87852.1"/>
    <property type="molecule type" value="Genomic_DNA"/>
</dbReference>
<dbReference type="Pfam" id="PF08281">
    <property type="entry name" value="Sigma70_r4_2"/>
    <property type="match status" value="1"/>
</dbReference>
<evidence type="ECO:0000256" key="3">
    <source>
        <dbReference type="ARBA" id="ARBA00023082"/>
    </source>
</evidence>
<dbReference type="InterPro" id="IPR013325">
    <property type="entry name" value="RNA_pol_sigma_r2"/>
</dbReference>
<sequence>MAHKLPDVDNIRGWLLRIAYRRFLDHHRRETRRRDLGDTHALPPDAPTSHHGTRLDIERAMNTLPPERRACAMLCLALGHSHADAAHITGLPLGTVKSHVSRAKTALQDALRAYEGSTP</sequence>
<evidence type="ECO:0000256" key="2">
    <source>
        <dbReference type="ARBA" id="ARBA00023015"/>
    </source>
</evidence>
<keyword evidence="5" id="KW-0804">Transcription</keyword>
<organism evidence="8 9">
    <name type="scientific">Algimonas arctica</name>
    <dbReference type="NCBI Taxonomy" id="1479486"/>
    <lineage>
        <taxon>Bacteria</taxon>
        <taxon>Pseudomonadati</taxon>
        <taxon>Pseudomonadota</taxon>
        <taxon>Alphaproteobacteria</taxon>
        <taxon>Maricaulales</taxon>
        <taxon>Robiginitomaculaceae</taxon>
        <taxon>Algimonas</taxon>
    </lineage>
</organism>
<name>A0A8J3CQT5_9PROT</name>
<dbReference type="PANTHER" id="PTHR43133:SF8">
    <property type="entry name" value="RNA POLYMERASE SIGMA FACTOR HI_1459-RELATED"/>
    <property type="match status" value="1"/>
</dbReference>
<comment type="similarity">
    <text evidence="1">Belongs to the sigma-70 factor family. ECF subfamily.</text>
</comment>
<dbReference type="InterPro" id="IPR013249">
    <property type="entry name" value="RNA_pol_sigma70_r4_t2"/>
</dbReference>
<feature type="region of interest" description="Disordered" evidence="6">
    <location>
        <begin position="31"/>
        <end position="54"/>
    </location>
</feature>
<dbReference type="SUPFAM" id="SSF88659">
    <property type="entry name" value="Sigma3 and sigma4 domains of RNA polymerase sigma factors"/>
    <property type="match status" value="1"/>
</dbReference>
<dbReference type="Proteomes" id="UP000634004">
    <property type="component" value="Unassembled WGS sequence"/>
</dbReference>
<dbReference type="InterPro" id="IPR036388">
    <property type="entry name" value="WH-like_DNA-bd_sf"/>
</dbReference>
<reference evidence="8" key="1">
    <citation type="journal article" date="2014" name="Int. J. Syst. Evol. Microbiol.">
        <title>Complete genome sequence of Corynebacterium casei LMG S-19264T (=DSM 44701T), isolated from a smear-ripened cheese.</title>
        <authorList>
            <consortium name="US DOE Joint Genome Institute (JGI-PGF)"/>
            <person name="Walter F."/>
            <person name="Albersmeier A."/>
            <person name="Kalinowski J."/>
            <person name="Ruckert C."/>
        </authorList>
    </citation>
    <scope>NUCLEOTIDE SEQUENCE</scope>
    <source>
        <strain evidence="8">KCTC 32513</strain>
    </source>
</reference>